<organism evidence="1 2">
    <name type="scientific">Mycolicibacterium aubagnense</name>
    <dbReference type="NCBI Taxonomy" id="319707"/>
    <lineage>
        <taxon>Bacteria</taxon>
        <taxon>Bacillati</taxon>
        <taxon>Actinomycetota</taxon>
        <taxon>Actinomycetes</taxon>
        <taxon>Mycobacteriales</taxon>
        <taxon>Mycobacteriaceae</taxon>
        <taxon>Mycolicibacterium</taxon>
    </lineage>
</organism>
<protein>
    <recommendedName>
        <fullName evidence="3">Secreted protein</fullName>
    </recommendedName>
</protein>
<evidence type="ECO:0008006" key="3">
    <source>
        <dbReference type="Google" id="ProtNLM"/>
    </source>
</evidence>
<proteinExistence type="predicted"/>
<accession>A0ABN5Z0C7</accession>
<gene>
    <name evidence="1" type="ORF">MAUB_47980</name>
</gene>
<evidence type="ECO:0000313" key="2">
    <source>
        <dbReference type="Proteomes" id="UP000465609"/>
    </source>
</evidence>
<dbReference type="Proteomes" id="UP000465609">
    <property type="component" value="Chromosome"/>
</dbReference>
<dbReference type="RefSeq" id="WP_138229284.1">
    <property type="nucleotide sequence ID" value="NZ_AP022577.1"/>
</dbReference>
<reference evidence="1 2" key="1">
    <citation type="journal article" date="2019" name="Emerg. Microbes Infect.">
        <title>Comprehensive subspecies identification of 175 nontuberculous mycobacteria species based on 7547 genomic profiles.</title>
        <authorList>
            <person name="Matsumoto Y."/>
            <person name="Kinjo T."/>
            <person name="Motooka D."/>
            <person name="Nabeya D."/>
            <person name="Jung N."/>
            <person name="Uechi K."/>
            <person name="Horii T."/>
            <person name="Iida T."/>
            <person name="Fujita J."/>
            <person name="Nakamura S."/>
        </authorList>
    </citation>
    <scope>NUCLEOTIDE SEQUENCE [LARGE SCALE GENOMIC DNA]</scope>
    <source>
        <strain evidence="1 2">JCM 15296</strain>
    </source>
</reference>
<sequence>MIGVVVGAAGVALTAWIGDSRKSKREDVVFWRTERLGTYVEFAAATKRYVAILYRVAGHRGVDSSAQSLALDAALPLLAEAFHRRDEVYERVLLISRSDAITTCAKAWVAKIYDLRALLDRPELGEPEWRAAVDEANARRAEFRDAVHHEIGIDGN</sequence>
<evidence type="ECO:0000313" key="1">
    <source>
        <dbReference type="EMBL" id="BBX86925.1"/>
    </source>
</evidence>
<keyword evidence="2" id="KW-1185">Reference proteome</keyword>
<dbReference type="EMBL" id="AP022577">
    <property type="protein sequence ID" value="BBX86925.1"/>
    <property type="molecule type" value="Genomic_DNA"/>
</dbReference>
<name>A0ABN5Z0C7_9MYCO</name>